<evidence type="ECO:0000256" key="1">
    <source>
        <dbReference type="ARBA" id="ARBA00022842"/>
    </source>
</evidence>
<dbReference type="Gene3D" id="3.90.550.10">
    <property type="entry name" value="Spore Coat Polysaccharide Biosynthesis Protein SpsA, Chain A"/>
    <property type="match status" value="1"/>
</dbReference>
<dbReference type="PANTHER" id="PTHR43777:SF1">
    <property type="entry name" value="MOLYBDENUM COFACTOR CYTIDYLYLTRANSFERASE"/>
    <property type="match status" value="1"/>
</dbReference>
<dbReference type="Proteomes" id="UP000666240">
    <property type="component" value="Unassembled WGS sequence"/>
</dbReference>
<accession>A0A8J7RQM4</accession>
<feature type="domain" description="MoaB/Mog" evidence="3">
    <location>
        <begin position="170"/>
        <end position="302"/>
    </location>
</feature>
<protein>
    <submittedName>
        <fullName evidence="4">Molybdopterin-binding/glycosyltransferase family 2 protein</fullName>
    </submittedName>
</protein>
<dbReference type="SUPFAM" id="SSF53218">
    <property type="entry name" value="Molybdenum cofactor biosynthesis proteins"/>
    <property type="match status" value="1"/>
</dbReference>
<proteinExistence type="predicted"/>
<dbReference type="RefSeq" id="WP_209336281.1">
    <property type="nucleotide sequence ID" value="NZ_JAGIYY010000006.1"/>
</dbReference>
<evidence type="ECO:0000256" key="2">
    <source>
        <dbReference type="SAM" id="MobiDB-lite"/>
    </source>
</evidence>
<evidence type="ECO:0000313" key="5">
    <source>
        <dbReference type="Proteomes" id="UP000666240"/>
    </source>
</evidence>
<dbReference type="Pfam" id="PF00994">
    <property type="entry name" value="MoCF_biosynth"/>
    <property type="match status" value="1"/>
</dbReference>
<dbReference type="PIRSF" id="PIRSF036626">
    <property type="entry name" value="MPTBd_MobAlike"/>
    <property type="match status" value="1"/>
</dbReference>
<keyword evidence="1" id="KW-0460">Magnesium</keyword>
<dbReference type="SUPFAM" id="SSF53448">
    <property type="entry name" value="Nucleotide-diphospho-sugar transferases"/>
    <property type="match status" value="1"/>
</dbReference>
<dbReference type="Gene3D" id="3.40.980.10">
    <property type="entry name" value="MoaB/Mog-like domain"/>
    <property type="match status" value="1"/>
</dbReference>
<keyword evidence="5" id="KW-1185">Reference proteome</keyword>
<dbReference type="CDD" id="cd03522">
    <property type="entry name" value="MoeA_like"/>
    <property type="match status" value="1"/>
</dbReference>
<evidence type="ECO:0000259" key="3">
    <source>
        <dbReference type="SMART" id="SM00852"/>
    </source>
</evidence>
<name>A0A8J7RQM4_9HYPH</name>
<dbReference type="Pfam" id="PF12804">
    <property type="entry name" value="NTP_transf_3"/>
    <property type="match status" value="1"/>
</dbReference>
<dbReference type="SMART" id="SM00852">
    <property type="entry name" value="MoCF_biosynth"/>
    <property type="match status" value="1"/>
</dbReference>
<dbReference type="PANTHER" id="PTHR43777">
    <property type="entry name" value="MOLYBDENUM COFACTOR CYTIDYLYLTRANSFERASE"/>
    <property type="match status" value="1"/>
</dbReference>
<gene>
    <name evidence="4" type="ORF">J5Y06_16510</name>
</gene>
<dbReference type="AlphaFoldDB" id="A0A8J7RQM4"/>
<reference evidence="4" key="1">
    <citation type="submission" date="2021-03" db="EMBL/GenBank/DDBJ databases">
        <title>Genome sequencing and assembly of Tianweitania sediminis.</title>
        <authorList>
            <person name="Chhetri G."/>
        </authorList>
    </citation>
    <scope>NUCLEOTIDE SEQUENCE</scope>
    <source>
        <strain evidence="4">Z8</strain>
    </source>
</reference>
<sequence>MKFGPAPLQDAAGAVLAHSREVDGRAWKKGRILSQADVDAATGVGITTLVVARLGSDDVLENAAAAELANHLNTWNVAQRAAMTGRVNLYAERAGVFQADRNLVSRLNAVDPAITFATLREGVAVQAGQLVATVKIIPFAVPRGSLEAAVSIVGEGAIIGVEAFHPLRVGLIQTTLPSTSIKMLDKTAAVTRRRLARSGSSLVEEMRVAHDQQALEGALRSLLEQCEMVFVFGASAVSDPEDVIPAAIRRAGGSVERVGMPVDPGNLLVLGDVEGKPVVGAPGCARSPKENGFDWVLDRLTAKMTITSNDIAELGVGGLLAEISSRPAPRDSASARDDGGSSSEARPISAIVLAAGRSSRMGDDLNKLLAEFDGVPLVRRSVGEVCRSPCNETVVVVGHQSDAIRRALSGMPVRFVENSNVGEGLSASLKAGIAAISANTLGVLVVLADMPRLTAADLEAMTTAFAQSGFSAIIRATHGGKRGNPVLLPRATFAEVAALEGDVGARSIVESGAYDVVDVEIGEAASLDVDTQEAMRAAGGVFVRGSERLT</sequence>
<dbReference type="InterPro" id="IPR029044">
    <property type="entry name" value="Nucleotide-diphossugar_trans"/>
</dbReference>
<dbReference type="InterPro" id="IPR036425">
    <property type="entry name" value="MoaB/Mog-like_dom_sf"/>
</dbReference>
<organism evidence="4 5">
    <name type="scientific">Tianweitania sediminis</name>
    <dbReference type="NCBI Taxonomy" id="1502156"/>
    <lineage>
        <taxon>Bacteria</taxon>
        <taxon>Pseudomonadati</taxon>
        <taxon>Pseudomonadota</taxon>
        <taxon>Alphaproteobacteria</taxon>
        <taxon>Hyphomicrobiales</taxon>
        <taxon>Phyllobacteriaceae</taxon>
        <taxon>Tianweitania</taxon>
    </lineage>
</organism>
<dbReference type="CDD" id="cd04182">
    <property type="entry name" value="GT_2_like_f"/>
    <property type="match status" value="1"/>
</dbReference>
<feature type="region of interest" description="Disordered" evidence="2">
    <location>
        <begin position="325"/>
        <end position="344"/>
    </location>
</feature>
<dbReference type="EMBL" id="JAGIYY010000006">
    <property type="protein sequence ID" value="MBP0440259.1"/>
    <property type="molecule type" value="Genomic_DNA"/>
</dbReference>
<dbReference type="InterPro" id="IPR012184">
    <property type="entry name" value="Bifunc_Mopterin-bd"/>
</dbReference>
<dbReference type="InterPro" id="IPR001453">
    <property type="entry name" value="MoaB/Mog_dom"/>
</dbReference>
<comment type="caution">
    <text evidence="4">The sequence shown here is derived from an EMBL/GenBank/DDBJ whole genome shotgun (WGS) entry which is preliminary data.</text>
</comment>
<dbReference type="GO" id="GO:0016779">
    <property type="term" value="F:nucleotidyltransferase activity"/>
    <property type="evidence" value="ECO:0007669"/>
    <property type="project" value="UniProtKB-ARBA"/>
</dbReference>
<dbReference type="InterPro" id="IPR025877">
    <property type="entry name" value="MobA-like_NTP_Trfase"/>
</dbReference>
<evidence type="ECO:0000313" key="4">
    <source>
        <dbReference type="EMBL" id="MBP0440259.1"/>
    </source>
</evidence>